<evidence type="ECO:0000259" key="2">
    <source>
        <dbReference type="Pfam" id="PF13946"/>
    </source>
</evidence>
<dbReference type="AlphaFoldDB" id="A0A1Y0IBS6"/>
<keyword evidence="1" id="KW-0732">Signal</keyword>
<keyword evidence="4" id="KW-1185">Reference proteome</keyword>
<dbReference type="Proteomes" id="UP000196027">
    <property type="component" value="Chromosome"/>
</dbReference>
<gene>
    <name evidence="3" type="ORF">OLMES_3958</name>
</gene>
<evidence type="ECO:0000256" key="1">
    <source>
        <dbReference type="SAM" id="SignalP"/>
    </source>
</evidence>
<evidence type="ECO:0000313" key="3">
    <source>
        <dbReference type="EMBL" id="ARU57977.1"/>
    </source>
</evidence>
<protein>
    <recommendedName>
        <fullName evidence="2">DUF4214 domain-containing protein</fullName>
    </recommendedName>
</protein>
<proteinExistence type="predicted"/>
<accession>A0A1Y0IBS6</accession>
<feature type="chain" id="PRO_5012033281" description="DUF4214 domain-containing protein" evidence="1">
    <location>
        <begin position="23"/>
        <end position="220"/>
    </location>
</feature>
<dbReference type="Gene3D" id="1.10.3130.20">
    <property type="entry name" value="Phycobilisome linker domain"/>
    <property type="match status" value="1"/>
</dbReference>
<dbReference type="EMBL" id="CP021425">
    <property type="protein sequence ID" value="ARU57977.1"/>
    <property type="molecule type" value="Genomic_DNA"/>
</dbReference>
<feature type="signal peptide" evidence="1">
    <location>
        <begin position="1"/>
        <end position="22"/>
    </location>
</feature>
<dbReference type="InterPro" id="IPR038255">
    <property type="entry name" value="PBS_linker_sf"/>
</dbReference>
<dbReference type="KEGG" id="ome:OLMES_3958"/>
<reference evidence="3 4" key="1">
    <citation type="submission" date="2017-05" db="EMBL/GenBank/DDBJ databases">
        <title>Genomic insights into alkan degradation activity of Oleiphilus messinensis.</title>
        <authorList>
            <person name="Kozyavkin S.A."/>
            <person name="Slesarev A.I."/>
            <person name="Golyshin P.N."/>
            <person name="Korzhenkov A."/>
            <person name="Golyshina O.N."/>
            <person name="Toshchakov S.V."/>
        </authorList>
    </citation>
    <scope>NUCLEOTIDE SEQUENCE [LARGE SCALE GENOMIC DNA]</scope>
    <source>
        <strain evidence="3 4">ME102</strain>
    </source>
</reference>
<name>A0A1Y0IBS6_9GAMM</name>
<dbReference type="Pfam" id="PF13946">
    <property type="entry name" value="DUF4214"/>
    <property type="match status" value="1"/>
</dbReference>
<evidence type="ECO:0000313" key="4">
    <source>
        <dbReference type="Proteomes" id="UP000196027"/>
    </source>
</evidence>
<sequence length="220" mass="23570">MDLVRTFLAGLLWMALASGTSAQCNSYNLSQDSETILEIYVAFYGRPADPAGLKYWAKELAAVDGDVSKIIGAFGTSPEYETRFGALNDTSLITNLYQQILGRDPDAAGLNFYQGELSSGQSSLQTIALTILGGATGPDAEVIQNRKAVAKHYLSITANSPEAESEFSNDDLFTILGTVADSAIDRDAACILVTEIGGEANNGINALNWDQGAWDEQNWN</sequence>
<dbReference type="InterPro" id="IPR025282">
    <property type="entry name" value="DUF4214"/>
</dbReference>
<feature type="domain" description="DUF4214" evidence="2">
    <location>
        <begin position="73"/>
        <end position="131"/>
    </location>
</feature>
<organism evidence="3 4">
    <name type="scientific">Oleiphilus messinensis</name>
    <dbReference type="NCBI Taxonomy" id="141451"/>
    <lineage>
        <taxon>Bacteria</taxon>
        <taxon>Pseudomonadati</taxon>
        <taxon>Pseudomonadota</taxon>
        <taxon>Gammaproteobacteria</taxon>
        <taxon>Oceanospirillales</taxon>
        <taxon>Oleiphilaceae</taxon>
        <taxon>Oleiphilus</taxon>
    </lineage>
</organism>